<organism evidence="2 3">
    <name type="scientific">Macrostomum lignano</name>
    <dbReference type="NCBI Taxonomy" id="282301"/>
    <lineage>
        <taxon>Eukaryota</taxon>
        <taxon>Metazoa</taxon>
        <taxon>Spiralia</taxon>
        <taxon>Lophotrochozoa</taxon>
        <taxon>Platyhelminthes</taxon>
        <taxon>Rhabditophora</taxon>
        <taxon>Macrostomorpha</taxon>
        <taxon>Macrostomida</taxon>
        <taxon>Macrostomidae</taxon>
        <taxon>Macrostomum</taxon>
    </lineage>
</organism>
<dbReference type="EMBL" id="NIVC01001672">
    <property type="protein sequence ID" value="PAA65227.1"/>
    <property type="molecule type" value="Genomic_DNA"/>
</dbReference>
<feature type="region of interest" description="Disordered" evidence="1">
    <location>
        <begin position="33"/>
        <end position="71"/>
    </location>
</feature>
<name>A0A267EWG7_9PLAT</name>
<protein>
    <submittedName>
        <fullName evidence="2">Uncharacterized protein</fullName>
    </submittedName>
</protein>
<feature type="non-terminal residue" evidence="2">
    <location>
        <position position="1"/>
    </location>
</feature>
<evidence type="ECO:0000313" key="2">
    <source>
        <dbReference type="EMBL" id="PAA65227.1"/>
    </source>
</evidence>
<dbReference type="Proteomes" id="UP000215902">
    <property type="component" value="Unassembled WGS sequence"/>
</dbReference>
<sequence length="357" mass="38861">TRKASWIKVNRDSTKMATGGVGHLWQTGEYINRSPEASDNSREASFTNQFSSDGGSTSGYLQPNPVRPPVGQQHVNRKIATIATTSGAGSLPAVQPLHFTSIQSPNPRRPNNPHSSRDNAEPSPPTLPERDPREEATAAAMEQAMVRRPNQLGRIRQSLAETLNSSACRLASTLSAQLLLTLLLVGYYLAWCSCNSIRDPNRPLSWIRLTINSHEADCPDINQMTKVLSTPSGRRMVLFAPESTSKLSNSLIGFNRTSLFATVKSKGDYRIASKICFSISTGTVKFGIWINNSDEIDYCRIGALTAGSAVHECCSLFGIRSLEAGETVAVLMQPADSSSVKLVCQPSMTSFSLEKRQ</sequence>
<feature type="region of interest" description="Disordered" evidence="1">
    <location>
        <begin position="100"/>
        <end position="138"/>
    </location>
</feature>
<evidence type="ECO:0000313" key="3">
    <source>
        <dbReference type="Proteomes" id="UP000215902"/>
    </source>
</evidence>
<evidence type="ECO:0000256" key="1">
    <source>
        <dbReference type="SAM" id="MobiDB-lite"/>
    </source>
</evidence>
<gene>
    <name evidence="2" type="ORF">BOX15_Mlig026490g2</name>
</gene>
<reference evidence="2 3" key="1">
    <citation type="submission" date="2017-06" db="EMBL/GenBank/DDBJ databases">
        <title>A platform for efficient transgenesis in Macrostomum lignano, a flatworm model organism for stem cell research.</title>
        <authorList>
            <person name="Berezikov E."/>
        </authorList>
    </citation>
    <scope>NUCLEOTIDE SEQUENCE [LARGE SCALE GENOMIC DNA]</scope>
    <source>
        <strain evidence="2">DV1</strain>
        <tissue evidence="2">Whole organism</tissue>
    </source>
</reference>
<keyword evidence="3" id="KW-1185">Reference proteome</keyword>
<dbReference type="AlphaFoldDB" id="A0A267EWG7"/>
<proteinExistence type="predicted"/>
<comment type="caution">
    <text evidence="2">The sequence shown here is derived from an EMBL/GenBank/DDBJ whole genome shotgun (WGS) entry which is preliminary data.</text>
</comment>
<accession>A0A267EWG7</accession>
<feature type="compositionally biased region" description="Polar residues" evidence="1">
    <location>
        <begin position="35"/>
        <end position="61"/>
    </location>
</feature>